<feature type="transmembrane region" description="Helical" evidence="6">
    <location>
        <begin position="93"/>
        <end position="113"/>
    </location>
</feature>
<evidence type="ECO:0000256" key="4">
    <source>
        <dbReference type="ARBA" id="ARBA00023136"/>
    </source>
</evidence>
<evidence type="ECO:0000256" key="2">
    <source>
        <dbReference type="ARBA" id="ARBA00022692"/>
    </source>
</evidence>
<keyword evidence="8" id="KW-1185">Reference proteome</keyword>
<dbReference type="EMBL" id="KN880720">
    <property type="protein sequence ID" value="KIY63125.1"/>
    <property type="molecule type" value="Genomic_DNA"/>
</dbReference>
<dbReference type="SUPFAM" id="SSF103473">
    <property type="entry name" value="MFS general substrate transporter"/>
    <property type="match status" value="1"/>
</dbReference>
<dbReference type="InterPro" id="IPR036259">
    <property type="entry name" value="MFS_trans_sf"/>
</dbReference>
<dbReference type="PANTHER" id="PTHR23501:SF58">
    <property type="entry name" value="LOW AFFINITY HEME TRANSPORTER STR3"/>
    <property type="match status" value="1"/>
</dbReference>
<evidence type="ECO:0000313" key="8">
    <source>
        <dbReference type="Proteomes" id="UP000054007"/>
    </source>
</evidence>
<proteinExistence type="predicted"/>
<keyword evidence="3 6" id="KW-1133">Transmembrane helix</keyword>
<protein>
    <submittedName>
        <fullName evidence="7">MFS general substrate transporter</fullName>
    </submittedName>
</protein>
<feature type="transmembrane region" description="Helical" evidence="6">
    <location>
        <begin position="299"/>
        <end position="317"/>
    </location>
</feature>
<dbReference type="GO" id="GO:0022857">
    <property type="term" value="F:transmembrane transporter activity"/>
    <property type="evidence" value="ECO:0007669"/>
    <property type="project" value="InterPro"/>
</dbReference>
<dbReference type="Proteomes" id="UP000054007">
    <property type="component" value="Unassembled WGS sequence"/>
</dbReference>
<organism evidence="7 8">
    <name type="scientific">Cylindrobasidium torrendii FP15055 ss-10</name>
    <dbReference type="NCBI Taxonomy" id="1314674"/>
    <lineage>
        <taxon>Eukaryota</taxon>
        <taxon>Fungi</taxon>
        <taxon>Dikarya</taxon>
        <taxon>Basidiomycota</taxon>
        <taxon>Agaricomycotina</taxon>
        <taxon>Agaricomycetes</taxon>
        <taxon>Agaricomycetidae</taxon>
        <taxon>Agaricales</taxon>
        <taxon>Marasmiineae</taxon>
        <taxon>Physalacriaceae</taxon>
        <taxon>Cylindrobasidium</taxon>
    </lineage>
</organism>
<keyword evidence="4 6" id="KW-0472">Membrane</keyword>
<comment type="subcellular location">
    <subcellularLocation>
        <location evidence="1">Membrane</location>
        <topology evidence="1">Multi-pass membrane protein</topology>
    </subcellularLocation>
</comment>
<feature type="transmembrane region" description="Helical" evidence="6">
    <location>
        <begin position="431"/>
        <end position="450"/>
    </location>
</feature>
<reference evidence="7 8" key="1">
    <citation type="journal article" date="2015" name="Fungal Genet. Biol.">
        <title>Evolution of novel wood decay mechanisms in Agaricales revealed by the genome sequences of Fistulina hepatica and Cylindrobasidium torrendii.</title>
        <authorList>
            <person name="Floudas D."/>
            <person name="Held B.W."/>
            <person name="Riley R."/>
            <person name="Nagy L.G."/>
            <person name="Koehler G."/>
            <person name="Ransdell A.S."/>
            <person name="Younus H."/>
            <person name="Chow J."/>
            <person name="Chiniquy J."/>
            <person name="Lipzen A."/>
            <person name="Tritt A."/>
            <person name="Sun H."/>
            <person name="Haridas S."/>
            <person name="LaButti K."/>
            <person name="Ohm R.A."/>
            <person name="Kues U."/>
            <person name="Blanchette R.A."/>
            <person name="Grigoriev I.V."/>
            <person name="Minto R.E."/>
            <person name="Hibbett D.S."/>
        </authorList>
    </citation>
    <scope>NUCLEOTIDE SEQUENCE [LARGE SCALE GENOMIC DNA]</scope>
    <source>
        <strain evidence="7 8">FP15055 ss-10</strain>
    </source>
</reference>
<evidence type="ECO:0000256" key="5">
    <source>
        <dbReference type="SAM" id="MobiDB-lite"/>
    </source>
</evidence>
<feature type="region of interest" description="Disordered" evidence="5">
    <location>
        <begin position="1"/>
        <end position="28"/>
    </location>
</feature>
<dbReference type="PANTHER" id="PTHR23501">
    <property type="entry name" value="MAJOR FACILITATOR SUPERFAMILY"/>
    <property type="match status" value="1"/>
</dbReference>
<dbReference type="InterPro" id="IPR011701">
    <property type="entry name" value="MFS"/>
</dbReference>
<name>A0A0D7AYR9_9AGAR</name>
<dbReference type="AlphaFoldDB" id="A0A0D7AYR9"/>
<evidence type="ECO:0000256" key="3">
    <source>
        <dbReference type="ARBA" id="ARBA00022989"/>
    </source>
</evidence>
<dbReference type="Gene3D" id="1.20.1250.20">
    <property type="entry name" value="MFS general substrate transporter like domains"/>
    <property type="match status" value="2"/>
</dbReference>
<feature type="transmembrane region" description="Helical" evidence="6">
    <location>
        <begin position="125"/>
        <end position="141"/>
    </location>
</feature>
<feature type="transmembrane region" description="Helical" evidence="6">
    <location>
        <begin position="570"/>
        <end position="590"/>
    </location>
</feature>
<evidence type="ECO:0000256" key="6">
    <source>
        <dbReference type="SAM" id="Phobius"/>
    </source>
</evidence>
<accession>A0A0D7AYR9</accession>
<gene>
    <name evidence="7" type="ORF">CYLTODRAFT_458400</name>
</gene>
<sequence>MSRLESHGQQQSETAPLLGDAADDDVPSPAASVVVQSRGVTRMEAVSRAAQTNKSTLYAIGISVIVCAWAYSLDLTTTGHYNALVTSYFKQHSSGLATLSIAQSIIGAVCKPFIAKTSDITSRPYTYTVVLGFYVLGYTIAATAHTITAYIIGEVFVAVGSSGLDLINELIVADLTPLEWRGFIGSMLSVPFLINSWFSGKIVAAFSTGERWRWGYAMFAIIMPVCLGPAICTLIYLDNKAQKEGIVNVASSNAARRAARELAEREGLDAPRGAIVARAVKPTSTWTEALKHNLEEIDALGLLILGSGWALLLLPFALNTHAGGWENPIMKIMVALGVLLLAVYIYYEMHYARMPSAPRRLLTNRTFIAAVVIDAFYFVAGNLRGIYWSSYVFISQPWSVATWATYGNIGTITLCVFGITAGLIQRWTHRYKALQIFGLFIKIIGIAMLIDGGKAAIAPATIIISPILVGMGGAFSVVGSRVASQASVPHQDLALTISLLSLWSKVGAAIGSATASAIWSSRMPPLLRKHLPNLEEEKIQEIFNSIRAIREYDFDDPIRQGAIMAYRETLYHLFVPAVLLALIPFCAAFFQSNFYLGKQQNAVTNIAPDGSIVEPRREARRKRKTWKESLLSFWAGRP</sequence>
<dbReference type="Pfam" id="PF07690">
    <property type="entry name" value="MFS_1"/>
    <property type="match status" value="1"/>
</dbReference>
<feature type="transmembrane region" description="Helical" evidence="6">
    <location>
        <begin position="400"/>
        <end position="424"/>
    </location>
</feature>
<dbReference type="GO" id="GO:0005886">
    <property type="term" value="C:plasma membrane"/>
    <property type="evidence" value="ECO:0007669"/>
    <property type="project" value="TreeGrafter"/>
</dbReference>
<feature type="transmembrane region" description="Helical" evidence="6">
    <location>
        <begin position="214"/>
        <end position="237"/>
    </location>
</feature>
<evidence type="ECO:0000313" key="7">
    <source>
        <dbReference type="EMBL" id="KIY63125.1"/>
    </source>
</evidence>
<feature type="transmembrane region" description="Helical" evidence="6">
    <location>
        <begin position="456"/>
        <end position="478"/>
    </location>
</feature>
<feature type="transmembrane region" description="Helical" evidence="6">
    <location>
        <begin position="367"/>
        <end position="388"/>
    </location>
</feature>
<dbReference type="STRING" id="1314674.A0A0D7AYR9"/>
<keyword evidence="2 6" id="KW-0812">Transmembrane</keyword>
<dbReference type="OrthoDB" id="2241241at2759"/>
<feature type="transmembrane region" description="Helical" evidence="6">
    <location>
        <begin position="329"/>
        <end position="347"/>
    </location>
</feature>
<feature type="transmembrane region" description="Helical" evidence="6">
    <location>
        <begin position="56"/>
        <end position="73"/>
    </location>
</feature>
<evidence type="ECO:0000256" key="1">
    <source>
        <dbReference type="ARBA" id="ARBA00004141"/>
    </source>
</evidence>